<reference evidence="1 2" key="1">
    <citation type="submission" date="2018-04" db="EMBL/GenBank/DDBJ databases">
        <title>Genomic Encyclopedia of Archaeal and Bacterial Type Strains, Phase II (KMG-II): from individual species to whole genera.</title>
        <authorList>
            <person name="Goeker M."/>
        </authorList>
    </citation>
    <scope>NUCLEOTIDE SEQUENCE [LARGE SCALE GENOMIC DNA]</scope>
    <source>
        <strain evidence="1 2">DSM 28823</strain>
    </source>
</reference>
<sequence>MGNQKKRIKKKTIRRLAAAILLLLALVSIWLALAAPGYVKMHISAYIRESSKGEYSLSFYDIKANFYTQTVRIDSIRLIPLQAGKSHYAVAASELRATGISISDFLFHRKLSLNGLLIKEPQFEIYGQKVEQAATTNKADLFRKLKPFFNESLNEITVDEILLEQANMAQYTLQGDTSPLNSIPNLNIAIRNFRMNAQILNAEKQFFQADDIDVQIKNFSHALGDKIHRLQVETLSYSIEHRNIRGHNLRLYPLDTAQQAGTRYWIEIPEIKIKSENLRDMLSNDSVRIDSLEILHSNIRLKPGINSQSINFRELKKYDLYQLVKNDFRYAAVNHLRMSADTLCFLPKTDSLNNSQIFRNVEIKADQFELAPNSRTAANKILYSDLIELQIGSYRLMLNDQVHQFEARDIHLSSADRFMKARELKLTPNNNTTATAPVKVKMLCDSLTMQQLDLAALFHRRQIPLAELNLYHPTVQINQLAEHTAGEASRESLLYHFIRDYIKGVYANLIAINNGQIQFNDLSSDTDEGHITTDFNLRLTDFSLDSVSARRTDKLFFATNLELNCNKYTMKLADQLHILKVDQISVSSLRKMARLKNLRLYPNNKKDPQKQLKRLNRSELYELYIPELLLQNTDIHHAFFRKKLNINEFIISCPDISLDVFAGYRQDPGELNAREFYLLLENYIRDINIREIAINQGNLHLTNHSRKGKTTDFRNQFSLKLFNFRLNKEELSSKRMLFSDSFNLKIKDHLFRLSDNVHYLKAREINFSSATSSGEIKHALLYPELSSPDYNKLPWHFQISIPSIKLNQVNLEKAIFDEILDVGSFTVQSPNIQLYKNHPGNGKFNFKDLSIPLPEELKELTLNEVSLQEGQLLIFRGSGDNKQRLASAKLSFNIENAQLKRTEDNRTARFSASAIQTQLDKLSLTPEKQPYSISSDNIRFSSRQKALFFTNLQIKNTSKETKSLESISLPELRFEQLDPSDAFDNNRFHASRITVQKPVFNLHPTEQEQKQNPLYIKLPKDLSVLMDELSSEKVELKNATFNIYGKNKSVTFNQVDIDMDRVKLDSMPSEKPLGAQDLTIVRKNMQYTDKAGLYDLLIDRFAYSTKENDLYLNGIHIIPRYGPDEFQNQIQHQQDYYSGDINQVKLRNLDLNRWFERKELTGKTIAIDRMNMVIYRDKRKPFDEHNKPPLPQELLRSIELPFYFDTVRLSHSNFIYNEQLENIPEPGRVSFEDISAQLYPFTNLKYLQFTTPKMYLKAQARLMGESQLKASFKFDMTAADNRFEAKGSLSPFDLTTLNPITENGASISVRSGQLNRFDFEFAGDSLVANGKLRFAYEDLKISILSHKKGNTKEAKFLSFLANSLLLKSKSPRTKILLPDDIHFYRDPHKSTLNYWWKSVFSGAKNTFGVKDE</sequence>
<dbReference type="EMBL" id="QAAD01000003">
    <property type="protein sequence ID" value="PTN09781.1"/>
    <property type="molecule type" value="Genomic_DNA"/>
</dbReference>
<evidence type="ECO:0008006" key="3">
    <source>
        <dbReference type="Google" id="ProtNLM"/>
    </source>
</evidence>
<keyword evidence="2" id="KW-1185">Reference proteome</keyword>
<organism evidence="1 2">
    <name type="scientific">Mangrovibacterium marinum</name>
    <dbReference type="NCBI Taxonomy" id="1639118"/>
    <lineage>
        <taxon>Bacteria</taxon>
        <taxon>Pseudomonadati</taxon>
        <taxon>Bacteroidota</taxon>
        <taxon>Bacteroidia</taxon>
        <taxon>Marinilabiliales</taxon>
        <taxon>Prolixibacteraceae</taxon>
        <taxon>Mangrovibacterium</taxon>
    </lineage>
</organism>
<accession>A0A2T5C4M7</accession>
<protein>
    <recommendedName>
        <fullName evidence="3">DUF748 domain-containing protein</fullName>
    </recommendedName>
</protein>
<name>A0A2T5C4M7_9BACT</name>
<proteinExistence type="predicted"/>
<evidence type="ECO:0000313" key="2">
    <source>
        <dbReference type="Proteomes" id="UP000243525"/>
    </source>
</evidence>
<evidence type="ECO:0000313" key="1">
    <source>
        <dbReference type="EMBL" id="PTN09781.1"/>
    </source>
</evidence>
<gene>
    <name evidence="1" type="ORF">C8N47_10375</name>
</gene>
<dbReference type="Proteomes" id="UP000243525">
    <property type="component" value="Unassembled WGS sequence"/>
</dbReference>
<comment type="caution">
    <text evidence="1">The sequence shown here is derived from an EMBL/GenBank/DDBJ whole genome shotgun (WGS) entry which is preliminary data.</text>
</comment>